<keyword evidence="5" id="KW-1185">Reference proteome</keyword>
<proteinExistence type="predicted"/>
<name>A0ABU3BSH8_9BACT</name>
<dbReference type="Proteomes" id="UP001267426">
    <property type="component" value="Unassembled WGS sequence"/>
</dbReference>
<evidence type="ECO:0000256" key="1">
    <source>
        <dbReference type="ARBA" id="ARBA00022741"/>
    </source>
</evidence>
<evidence type="ECO:0000313" key="4">
    <source>
        <dbReference type="EMBL" id="MDT0632246.1"/>
    </source>
</evidence>
<evidence type="ECO:0000313" key="5">
    <source>
        <dbReference type="Proteomes" id="UP001267426"/>
    </source>
</evidence>
<sequence>MALQIHTAPPASPGRVVLGVTLPALLDEAVEQHPNPKAFNQPRAGGGWTTMSNAAFRDAADEVALGLLAHGIERGDHAALFMESDLYFSLCDFGTLIAGVVNVPLYTTYAPENLVYVTQHSEAKAMFVSDEAMLASFAGWAGEVPDVTLVVLAQGSGEGVSLPDGARLVTLDALREAGRAAKAEAPNRPDELRDLIDAQDLATLIYTSGTTGMPKGVMLTHENISANVYAAYSGIEGMGEQEEVALTFLPLTHVYARMLSFADVAWGHQVFYSNPDQLVEHLPEIRPTVFATVPRVLEKVFDKVLLGIQQSDGAKKKIGTWALGLAQDYDLSAPPSGLGAVKHALADRLVYSTIRERLGLTRVRLVSVGGAALRADLANAFSAFGIPTAQGYGLTETSPVLTTNTPTRNQAGTTGQPIAGVEIAIADDGEILARGPNVMKGYYKAPEKTAEVLDDDGWFHTGDIGEFTPEGYLKITDRKKALFKLSTGKYVIPQPIENKLTESPLIEQAVVVGHSQKYCTALLFPNMEALPLWAKDRGVTGSGEALLEAPAVQEEFERLVAEANEGMDHWSQVQRFRLVPEAMTVENELLTPTMKVKRRAVSEEFSDDIERMYNASVEDHGRGASVVA</sequence>
<dbReference type="Pfam" id="PF00501">
    <property type="entry name" value="AMP-binding"/>
    <property type="match status" value="1"/>
</dbReference>
<protein>
    <submittedName>
        <fullName evidence="4">Long-chain fatty acid--CoA ligase</fullName>
    </submittedName>
</protein>
<dbReference type="SUPFAM" id="SSF56801">
    <property type="entry name" value="Acetyl-CoA synthetase-like"/>
    <property type="match status" value="1"/>
</dbReference>
<evidence type="ECO:0000256" key="2">
    <source>
        <dbReference type="ARBA" id="ARBA00022840"/>
    </source>
</evidence>
<dbReference type="InterPro" id="IPR020845">
    <property type="entry name" value="AMP-binding_CS"/>
</dbReference>
<dbReference type="PANTHER" id="PTHR43272:SF33">
    <property type="entry name" value="AMP-BINDING DOMAIN-CONTAINING PROTEIN-RELATED"/>
    <property type="match status" value="1"/>
</dbReference>
<dbReference type="EMBL" id="JAVRHT010000024">
    <property type="protein sequence ID" value="MDT0632246.1"/>
    <property type="molecule type" value="Genomic_DNA"/>
</dbReference>
<reference evidence="4 5" key="1">
    <citation type="submission" date="2023-09" db="EMBL/GenBank/DDBJ databases">
        <authorList>
            <person name="Rey-Velasco X."/>
        </authorList>
    </citation>
    <scope>NUCLEOTIDE SEQUENCE [LARGE SCALE GENOMIC DNA]</scope>
    <source>
        <strain evidence="4 5">F394</strain>
    </source>
</reference>
<dbReference type="CDD" id="cd05907">
    <property type="entry name" value="VL_LC_FACS_like"/>
    <property type="match status" value="1"/>
</dbReference>
<evidence type="ECO:0000259" key="3">
    <source>
        <dbReference type="Pfam" id="PF00501"/>
    </source>
</evidence>
<gene>
    <name evidence="4" type="ORF">RM540_10860</name>
</gene>
<accession>A0ABU3BSH8</accession>
<organism evidence="4 5">
    <name type="scientific">Rubrivirga litoralis</name>
    <dbReference type="NCBI Taxonomy" id="3075598"/>
    <lineage>
        <taxon>Bacteria</taxon>
        <taxon>Pseudomonadati</taxon>
        <taxon>Rhodothermota</taxon>
        <taxon>Rhodothermia</taxon>
        <taxon>Rhodothermales</taxon>
        <taxon>Rubricoccaceae</taxon>
        <taxon>Rubrivirga</taxon>
    </lineage>
</organism>
<keyword evidence="1" id="KW-0547">Nucleotide-binding</keyword>
<dbReference type="InterPro" id="IPR042099">
    <property type="entry name" value="ANL_N_sf"/>
</dbReference>
<dbReference type="GO" id="GO:0016874">
    <property type="term" value="F:ligase activity"/>
    <property type="evidence" value="ECO:0007669"/>
    <property type="project" value="UniProtKB-KW"/>
</dbReference>
<keyword evidence="2" id="KW-0067">ATP-binding</keyword>
<feature type="domain" description="AMP-dependent synthetase/ligase" evidence="3">
    <location>
        <begin position="27"/>
        <end position="443"/>
    </location>
</feature>
<dbReference type="RefSeq" id="WP_311663970.1">
    <property type="nucleotide sequence ID" value="NZ_JAVRHT010000024.1"/>
</dbReference>
<dbReference type="Pfam" id="PF23562">
    <property type="entry name" value="AMP-binding_C_3"/>
    <property type="match status" value="1"/>
</dbReference>
<dbReference type="InterPro" id="IPR000873">
    <property type="entry name" value="AMP-dep_synth/lig_dom"/>
</dbReference>
<dbReference type="Gene3D" id="3.40.50.12780">
    <property type="entry name" value="N-terminal domain of ligase-like"/>
    <property type="match status" value="1"/>
</dbReference>
<dbReference type="PROSITE" id="PS00455">
    <property type="entry name" value="AMP_BINDING"/>
    <property type="match status" value="1"/>
</dbReference>
<comment type="caution">
    <text evidence="4">The sequence shown here is derived from an EMBL/GenBank/DDBJ whole genome shotgun (WGS) entry which is preliminary data.</text>
</comment>
<keyword evidence="4" id="KW-0436">Ligase</keyword>
<dbReference type="PANTHER" id="PTHR43272">
    <property type="entry name" value="LONG-CHAIN-FATTY-ACID--COA LIGASE"/>
    <property type="match status" value="1"/>
</dbReference>